<reference evidence="12" key="1">
    <citation type="submission" date="2025-08" db="UniProtKB">
        <authorList>
            <consortium name="RefSeq"/>
        </authorList>
    </citation>
    <scope>IDENTIFICATION</scope>
    <source>
        <tissue evidence="12">Total insect</tissue>
    </source>
</reference>
<feature type="domain" description="Ionotropic glutamate receptor C-terminal" evidence="10">
    <location>
        <begin position="359"/>
        <end position="508"/>
    </location>
</feature>
<evidence type="ECO:0000256" key="8">
    <source>
        <dbReference type="ARBA" id="ARBA00023180"/>
    </source>
</evidence>
<feature type="chain" id="PRO_5027937767" evidence="9">
    <location>
        <begin position="20"/>
        <end position="659"/>
    </location>
</feature>
<dbReference type="GeneID" id="117644309"/>
<dbReference type="InterPro" id="IPR001320">
    <property type="entry name" value="Iontro_rcpt_C"/>
</dbReference>
<dbReference type="PANTHER" id="PTHR42643:SF24">
    <property type="entry name" value="IONOTROPIC RECEPTOR 60A"/>
    <property type="match status" value="1"/>
</dbReference>
<keyword evidence="4" id="KW-0812">Transmembrane</keyword>
<dbReference type="GO" id="GO:0050906">
    <property type="term" value="P:detection of stimulus involved in sensory perception"/>
    <property type="evidence" value="ECO:0007669"/>
    <property type="project" value="UniProtKB-ARBA"/>
</dbReference>
<dbReference type="FunCoup" id="A0A6P8ZLW0">
    <property type="interactions" value="55"/>
</dbReference>
<dbReference type="InterPro" id="IPR052192">
    <property type="entry name" value="Insect_Ionotropic_Sensory_Rcpt"/>
</dbReference>
<evidence type="ECO:0000256" key="1">
    <source>
        <dbReference type="ARBA" id="ARBA00004651"/>
    </source>
</evidence>
<dbReference type="RefSeq" id="XP_034239539.1">
    <property type="nucleotide sequence ID" value="XM_034383648.1"/>
</dbReference>
<sequence>MPLFVFFVYFGVRMNLVTALPSQALCKQLPPGREPRPQELDVVLRLVDGQSRSCLGVVVSATHVDPDSGKMVHFLSRTGSPVRILTTKSVAVEPPWERCDTYVVVLGQRLGSAGPGVAGAFHRLRGDSARTRFVLVWAQGVVHGDDLNVTTAAVWNARRLNAMVVARTRPDGPIQVHDFNPFDSAGGKCNDTSPLLVANWEPGSGLVLASQSSRLFRFGRDARHLKLGGCPLRVGVRNQSIYVTITRDASGSWLLKGILGHILRACEKILNFRYQPYTELARYSASKPRDAVTRAVLTEVTDGFLDVALMPGAMNGQHEDMAIAHPGWFNSWCYTWAVPYGSGGVPPLHYKLTREFSPATWALIGASLGLACVVTSVLAHCSGKWAAEEPNVTEDARWMAASTIGPLCSALLGRSHSRRPPRTNTLRVFLACWLYVGLVLSTAYTSSLKTLVSSPTRPRTIRSVEDLAASTLPIRAYFEFIDQIRYAADESVSYRKIHERAVPLNAASELEAFIVNPSVALGHTREWLLKMRREVILRHAVGGHNSYAGAIYIFSDYCLRTVLAHPFVVHRRSILVPALQHALQLLAEAGLSPGVWTEGKQLPPSLRRQFDLQFDSGPLTLSNLLPVFILKAVADVAVILVLCLEVGTGWVRQQFSPGT</sequence>
<evidence type="ECO:0000256" key="5">
    <source>
        <dbReference type="ARBA" id="ARBA00022989"/>
    </source>
</evidence>
<dbReference type="InParanoid" id="A0A6P8ZLW0"/>
<evidence type="ECO:0000256" key="7">
    <source>
        <dbReference type="ARBA" id="ARBA00023170"/>
    </source>
</evidence>
<evidence type="ECO:0000313" key="12">
    <source>
        <dbReference type="RefSeq" id="XP_034239539.1"/>
    </source>
</evidence>
<dbReference type="OrthoDB" id="7739311at2759"/>
<name>A0A6P8ZLW0_THRPL</name>
<gene>
    <name evidence="12" type="primary">LOC117644309</name>
</gene>
<dbReference type="GO" id="GO:0015276">
    <property type="term" value="F:ligand-gated monoatomic ion channel activity"/>
    <property type="evidence" value="ECO:0007669"/>
    <property type="project" value="InterPro"/>
</dbReference>
<keyword evidence="11" id="KW-1185">Reference proteome</keyword>
<comment type="similarity">
    <text evidence="2">Belongs to the glutamate-gated ion channel (TC 1.A.10.1) family.</text>
</comment>
<dbReference type="GO" id="GO:0005886">
    <property type="term" value="C:plasma membrane"/>
    <property type="evidence" value="ECO:0007669"/>
    <property type="project" value="UniProtKB-SubCell"/>
</dbReference>
<protein>
    <submittedName>
        <fullName evidence="12">Uncharacterized protein LOC117644309</fullName>
    </submittedName>
</protein>
<evidence type="ECO:0000313" key="11">
    <source>
        <dbReference type="Proteomes" id="UP000515158"/>
    </source>
</evidence>
<evidence type="ECO:0000256" key="3">
    <source>
        <dbReference type="ARBA" id="ARBA00022475"/>
    </source>
</evidence>
<evidence type="ECO:0000256" key="6">
    <source>
        <dbReference type="ARBA" id="ARBA00023136"/>
    </source>
</evidence>
<evidence type="ECO:0000256" key="2">
    <source>
        <dbReference type="ARBA" id="ARBA00008685"/>
    </source>
</evidence>
<organism evidence="12">
    <name type="scientific">Thrips palmi</name>
    <name type="common">Melon thrips</name>
    <dbReference type="NCBI Taxonomy" id="161013"/>
    <lineage>
        <taxon>Eukaryota</taxon>
        <taxon>Metazoa</taxon>
        <taxon>Ecdysozoa</taxon>
        <taxon>Arthropoda</taxon>
        <taxon>Hexapoda</taxon>
        <taxon>Insecta</taxon>
        <taxon>Pterygota</taxon>
        <taxon>Neoptera</taxon>
        <taxon>Paraneoptera</taxon>
        <taxon>Thysanoptera</taxon>
        <taxon>Terebrantia</taxon>
        <taxon>Thripoidea</taxon>
        <taxon>Thripidae</taxon>
        <taxon>Thrips</taxon>
    </lineage>
</organism>
<dbReference type="KEGG" id="tpal:117644309"/>
<dbReference type="PANTHER" id="PTHR42643">
    <property type="entry name" value="IONOTROPIC RECEPTOR 20A-RELATED"/>
    <property type="match status" value="1"/>
</dbReference>
<keyword evidence="5" id="KW-1133">Transmembrane helix</keyword>
<dbReference type="Proteomes" id="UP000515158">
    <property type="component" value="Unplaced"/>
</dbReference>
<dbReference type="AlphaFoldDB" id="A0A6P8ZLW0"/>
<evidence type="ECO:0000259" key="10">
    <source>
        <dbReference type="Pfam" id="PF00060"/>
    </source>
</evidence>
<evidence type="ECO:0000256" key="4">
    <source>
        <dbReference type="ARBA" id="ARBA00022692"/>
    </source>
</evidence>
<dbReference type="Pfam" id="PF00060">
    <property type="entry name" value="Lig_chan"/>
    <property type="match status" value="1"/>
</dbReference>
<keyword evidence="8" id="KW-0325">Glycoprotein</keyword>
<evidence type="ECO:0000256" key="9">
    <source>
        <dbReference type="SAM" id="SignalP"/>
    </source>
</evidence>
<keyword evidence="7" id="KW-0675">Receptor</keyword>
<keyword evidence="3" id="KW-1003">Cell membrane</keyword>
<keyword evidence="6" id="KW-0472">Membrane</keyword>
<keyword evidence="9" id="KW-0732">Signal</keyword>
<proteinExistence type="inferred from homology"/>
<comment type="subcellular location">
    <subcellularLocation>
        <location evidence="1">Cell membrane</location>
        <topology evidence="1">Multi-pass membrane protein</topology>
    </subcellularLocation>
</comment>
<accession>A0A6P8ZLW0</accession>
<dbReference type="Gene3D" id="1.10.287.70">
    <property type="match status" value="1"/>
</dbReference>
<feature type="signal peptide" evidence="9">
    <location>
        <begin position="1"/>
        <end position="19"/>
    </location>
</feature>